<comment type="similarity">
    <text evidence="2">Belongs to the EamA transporter family.</text>
</comment>
<evidence type="ECO:0000256" key="5">
    <source>
        <dbReference type="ARBA" id="ARBA00023136"/>
    </source>
</evidence>
<evidence type="ECO:0000256" key="3">
    <source>
        <dbReference type="ARBA" id="ARBA00022692"/>
    </source>
</evidence>
<feature type="transmembrane region" description="Helical" evidence="6">
    <location>
        <begin position="125"/>
        <end position="144"/>
    </location>
</feature>
<evidence type="ECO:0000256" key="6">
    <source>
        <dbReference type="SAM" id="Phobius"/>
    </source>
</evidence>
<feature type="transmembrane region" description="Helical" evidence="6">
    <location>
        <begin position="156"/>
        <end position="173"/>
    </location>
</feature>
<evidence type="ECO:0000313" key="9">
    <source>
        <dbReference type="Proteomes" id="UP001198565"/>
    </source>
</evidence>
<protein>
    <submittedName>
        <fullName evidence="8">DMT family transporter</fullName>
    </submittedName>
</protein>
<dbReference type="EMBL" id="JAINVZ010000008">
    <property type="protein sequence ID" value="MBY8885948.1"/>
    <property type="molecule type" value="Genomic_DNA"/>
</dbReference>
<evidence type="ECO:0000256" key="2">
    <source>
        <dbReference type="ARBA" id="ARBA00007362"/>
    </source>
</evidence>
<dbReference type="PANTHER" id="PTHR32322:SF2">
    <property type="entry name" value="EAMA DOMAIN-CONTAINING PROTEIN"/>
    <property type="match status" value="1"/>
</dbReference>
<dbReference type="SUPFAM" id="SSF103481">
    <property type="entry name" value="Multidrug resistance efflux transporter EmrE"/>
    <property type="match status" value="2"/>
</dbReference>
<evidence type="ECO:0000256" key="4">
    <source>
        <dbReference type="ARBA" id="ARBA00022989"/>
    </source>
</evidence>
<feature type="transmembrane region" description="Helical" evidence="6">
    <location>
        <begin position="194"/>
        <end position="211"/>
    </location>
</feature>
<gene>
    <name evidence="8" type="ORF">K7472_13935</name>
</gene>
<dbReference type="Pfam" id="PF00892">
    <property type="entry name" value="EamA"/>
    <property type="match status" value="2"/>
</dbReference>
<comment type="caution">
    <text evidence="8">The sequence shown here is derived from an EMBL/GenBank/DDBJ whole genome shotgun (WGS) entry which is preliminary data.</text>
</comment>
<keyword evidence="9" id="KW-1185">Reference proteome</keyword>
<dbReference type="InterPro" id="IPR037185">
    <property type="entry name" value="EmrE-like"/>
</dbReference>
<keyword evidence="3 6" id="KW-0812">Transmembrane</keyword>
<feature type="transmembrane region" description="Helical" evidence="6">
    <location>
        <begin position="253"/>
        <end position="270"/>
    </location>
</feature>
<dbReference type="Proteomes" id="UP001198565">
    <property type="component" value="Unassembled WGS sequence"/>
</dbReference>
<accession>A0ABS7QSP1</accession>
<reference evidence="8 9" key="1">
    <citation type="submission" date="2021-08" db="EMBL/GenBank/DDBJ databases">
        <title>Streptomyces sp. PTM05 isolated from lichen.</title>
        <authorList>
            <person name="Somphong A."/>
            <person name="Phongsopitanun W."/>
            <person name="Tanasupawat S."/>
        </authorList>
    </citation>
    <scope>NUCLEOTIDE SEQUENCE [LARGE SCALE GENOMIC DNA]</scope>
    <source>
        <strain evidence="8 9">Ptm05</strain>
    </source>
</reference>
<feature type="transmembrane region" description="Helical" evidence="6">
    <location>
        <begin position="95"/>
        <end position="113"/>
    </location>
</feature>
<dbReference type="InterPro" id="IPR050638">
    <property type="entry name" value="AA-Vitamin_Transporters"/>
</dbReference>
<feature type="transmembrane region" description="Helical" evidence="6">
    <location>
        <begin position="276"/>
        <end position="295"/>
    </location>
</feature>
<proteinExistence type="inferred from homology"/>
<feature type="domain" description="EamA" evidence="7">
    <location>
        <begin position="156"/>
        <end position="290"/>
    </location>
</feature>
<organism evidence="8 9">
    <name type="scientific">Streptantibioticus parmotrematis</name>
    <dbReference type="NCBI Taxonomy" id="2873249"/>
    <lineage>
        <taxon>Bacteria</taxon>
        <taxon>Bacillati</taxon>
        <taxon>Actinomycetota</taxon>
        <taxon>Actinomycetes</taxon>
        <taxon>Kitasatosporales</taxon>
        <taxon>Streptomycetaceae</taxon>
        <taxon>Streptantibioticus</taxon>
    </lineage>
</organism>
<dbReference type="PANTHER" id="PTHR32322">
    <property type="entry name" value="INNER MEMBRANE TRANSPORTER"/>
    <property type="match status" value="1"/>
</dbReference>
<evidence type="ECO:0000259" key="7">
    <source>
        <dbReference type="Pfam" id="PF00892"/>
    </source>
</evidence>
<sequence>MGRGLLYVAFAATAWGTAGAAASLLYRHSGIGPIALSFWRYVGGLALLLPVHAHRRRTRPSAPRRRRPARDILITGVGLTVFQSAYFAGVQATGLAVGTVVTMGASPVLVALGGRLLTGERLGRAGTVCVLGALTGLMVLVLGGEGGGRGAVRPEGVALALLSAAAYACITLYSRRRGQDAAGGDPLETTLWSFGIGAVCLLPIALWQGVWRDVHDVGRTLELLGYLTTVPTALAYALFFAGLTVVRASTVSVVSLIEPVAAAAIAVALLGERLTLPMALGMAILVGAVTTLAVAETRIAVGARRAAASA</sequence>
<dbReference type="InterPro" id="IPR000620">
    <property type="entry name" value="EamA_dom"/>
</dbReference>
<name>A0ABS7QSP1_9ACTN</name>
<feature type="transmembrane region" description="Helical" evidence="6">
    <location>
        <begin position="30"/>
        <end position="51"/>
    </location>
</feature>
<comment type="subcellular location">
    <subcellularLocation>
        <location evidence="1">Membrane</location>
        <topology evidence="1">Multi-pass membrane protein</topology>
    </subcellularLocation>
</comment>
<keyword evidence="5 6" id="KW-0472">Membrane</keyword>
<keyword evidence="4 6" id="KW-1133">Transmembrane helix</keyword>
<feature type="transmembrane region" description="Helical" evidence="6">
    <location>
        <begin position="72"/>
        <end position="89"/>
    </location>
</feature>
<feature type="transmembrane region" description="Helical" evidence="6">
    <location>
        <begin position="223"/>
        <end position="246"/>
    </location>
</feature>
<evidence type="ECO:0000313" key="8">
    <source>
        <dbReference type="EMBL" id="MBY8885948.1"/>
    </source>
</evidence>
<feature type="domain" description="EamA" evidence="7">
    <location>
        <begin position="3"/>
        <end position="141"/>
    </location>
</feature>
<evidence type="ECO:0000256" key="1">
    <source>
        <dbReference type="ARBA" id="ARBA00004141"/>
    </source>
</evidence>